<evidence type="ECO:0000313" key="2">
    <source>
        <dbReference type="EMBL" id="MPR32830.1"/>
    </source>
</evidence>
<name>A0A7C9FBM6_9BACT</name>
<feature type="domain" description="Endonuclease/exonuclease/phosphatase" evidence="1">
    <location>
        <begin position="14"/>
        <end position="233"/>
    </location>
</feature>
<keyword evidence="2" id="KW-0378">Hydrolase</keyword>
<evidence type="ECO:0000313" key="3">
    <source>
        <dbReference type="Proteomes" id="UP000479293"/>
    </source>
</evidence>
<dbReference type="GO" id="GO:0016020">
    <property type="term" value="C:membrane"/>
    <property type="evidence" value="ECO:0007669"/>
    <property type="project" value="GOC"/>
</dbReference>
<gene>
    <name evidence="2" type="ORF">GBK04_05525</name>
</gene>
<dbReference type="GO" id="GO:0004527">
    <property type="term" value="F:exonuclease activity"/>
    <property type="evidence" value="ECO:0007669"/>
    <property type="project" value="UniProtKB-KW"/>
</dbReference>
<comment type="caution">
    <text evidence="2">The sequence shown here is derived from an EMBL/GenBank/DDBJ whole genome shotgun (WGS) entry which is preliminary data.</text>
</comment>
<proteinExistence type="predicted"/>
<dbReference type="AlphaFoldDB" id="A0A7C9FBM6"/>
<reference evidence="2 3" key="1">
    <citation type="submission" date="2019-10" db="EMBL/GenBank/DDBJ databases">
        <title>Draft Genome Sequence of Cytophagaceae sp. SJW1-29.</title>
        <authorList>
            <person name="Choi A."/>
        </authorList>
    </citation>
    <scope>NUCLEOTIDE SEQUENCE [LARGE SCALE GENOMIC DNA]</scope>
    <source>
        <strain evidence="2 3">SJW1-29</strain>
    </source>
</reference>
<sequence>MGLRPQRVVEVRVLSYNMHHGENKWGESNLRDVLKIIQDQKPQIVALQAVDSLHENGRINYQIRRLAAQTGMHYLYGASDSLANGSHGVGILSKWPFENSQKLTLPSSPGADPRTLLCGLISAAEGLTFRICSARLEYASVFDRALQSAYVNQLLAPSIQPVLLALDMGARPNEQPYFSYRTRWLDAAKGSYLPTWTEGISGDRLDYLMALKNTRVRVKSYKVIQDYPDASDHYPILATFEFW</sequence>
<dbReference type="EMBL" id="WHLY01000002">
    <property type="protein sequence ID" value="MPR32830.1"/>
    <property type="molecule type" value="Genomic_DNA"/>
</dbReference>
<dbReference type="GO" id="GO:0004519">
    <property type="term" value="F:endonuclease activity"/>
    <property type="evidence" value="ECO:0007669"/>
    <property type="project" value="UniProtKB-KW"/>
</dbReference>
<dbReference type="Proteomes" id="UP000479293">
    <property type="component" value="Unassembled WGS sequence"/>
</dbReference>
<dbReference type="SUPFAM" id="SSF56219">
    <property type="entry name" value="DNase I-like"/>
    <property type="match status" value="1"/>
</dbReference>
<organism evidence="2 3">
    <name type="scientific">Salmonirosea aquatica</name>
    <dbReference type="NCBI Taxonomy" id="2654236"/>
    <lineage>
        <taxon>Bacteria</taxon>
        <taxon>Pseudomonadati</taxon>
        <taxon>Bacteroidota</taxon>
        <taxon>Cytophagia</taxon>
        <taxon>Cytophagales</taxon>
        <taxon>Spirosomataceae</taxon>
        <taxon>Salmonirosea</taxon>
    </lineage>
</organism>
<dbReference type="Pfam" id="PF03372">
    <property type="entry name" value="Exo_endo_phos"/>
    <property type="match status" value="1"/>
</dbReference>
<dbReference type="Gene3D" id="3.60.10.10">
    <property type="entry name" value="Endonuclease/exonuclease/phosphatase"/>
    <property type="match status" value="1"/>
</dbReference>
<protein>
    <submittedName>
        <fullName evidence="2">Endonuclease/exonuclease/phosphatase</fullName>
    </submittedName>
</protein>
<keyword evidence="2" id="KW-0255">Endonuclease</keyword>
<dbReference type="InterPro" id="IPR036691">
    <property type="entry name" value="Endo/exonu/phosph_ase_sf"/>
</dbReference>
<dbReference type="InterPro" id="IPR005135">
    <property type="entry name" value="Endo/exonuclease/phosphatase"/>
</dbReference>
<keyword evidence="3" id="KW-1185">Reference proteome</keyword>
<dbReference type="InterPro" id="IPR051916">
    <property type="entry name" value="GPI-anchor_lipid_remodeler"/>
</dbReference>
<dbReference type="GO" id="GO:0006506">
    <property type="term" value="P:GPI anchor biosynthetic process"/>
    <property type="evidence" value="ECO:0007669"/>
    <property type="project" value="TreeGrafter"/>
</dbReference>
<accession>A0A7C9FBM6</accession>
<keyword evidence="2" id="KW-0269">Exonuclease</keyword>
<dbReference type="PANTHER" id="PTHR14859:SF1">
    <property type="entry name" value="PGAP2-INTERACTING PROTEIN"/>
    <property type="match status" value="1"/>
</dbReference>
<keyword evidence="2" id="KW-0540">Nuclease</keyword>
<evidence type="ECO:0000259" key="1">
    <source>
        <dbReference type="Pfam" id="PF03372"/>
    </source>
</evidence>
<dbReference type="PANTHER" id="PTHR14859">
    <property type="entry name" value="CALCOFLUOR WHITE HYPERSENSITIVE PROTEIN PRECURSOR"/>
    <property type="match status" value="1"/>
</dbReference>